<dbReference type="GO" id="GO:0006574">
    <property type="term" value="P:L-valine catabolic process"/>
    <property type="evidence" value="ECO:0007669"/>
    <property type="project" value="TreeGrafter"/>
</dbReference>
<dbReference type="Proteomes" id="UP000324996">
    <property type="component" value="Unassembled WGS sequence"/>
</dbReference>
<organism evidence="3 4">
    <name type="scientific">Iodidimonas nitroreducens</name>
    <dbReference type="NCBI Taxonomy" id="1236968"/>
    <lineage>
        <taxon>Bacteria</taxon>
        <taxon>Pseudomonadati</taxon>
        <taxon>Pseudomonadota</taxon>
        <taxon>Alphaproteobacteria</taxon>
        <taxon>Iodidimonadales</taxon>
        <taxon>Iodidimonadaceae</taxon>
        <taxon>Iodidimonas</taxon>
    </lineage>
</organism>
<evidence type="ECO:0000313" key="4">
    <source>
        <dbReference type="Proteomes" id="UP000324996"/>
    </source>
</evidence>
<gene>
    <name evidence="3" type="ORF">JCM17846_30530</name>
</gene>
<name>A0A5A7NAG8_9PROT</name>
<dbReference type="Pfam" id="PF16113">
    <property type="entry name" value="ECH_2"/>
    <property type="match status" value="1"/>
</dbReference>
<reference evidence="3 4" key="1">
    <citation type="submission" date="2019-09" db="EMBL/GenBank/DDBJ databases">
        <title>NBRP : Genome information of microbial organism related human and environment.</title>
        <authorList>
            <person name="Hattori M."/>
            <person name="Oshima K."/>
            <person name="Inaba H."/>
            <person name="Suda W."/>
            <person name="Sakamoto M."/>
            <person name="Iino T."/>
            <person name="Kitahara M."/>
            <person name="Oshida Y."/>
            <person name="Iida T."/>
            <person name="Kudo T."/>
            <person name="Itoh T."/>
            <person name="Ohkuma M."/>
        </authorList>
    </citation>
    <scope>NUCLEOTIDE SEQUENCE [LARGE SCALE GENOMIC DNA]</scope>
    <source>
        <strain evidence="3 4">Q-1</strain>
    </source>
</reference>
<dbReference type="GO" id="GO:0003860">
    <property type="term" value="F:3-hydroxyisobutyryl-CoA hydrolase activity"/>
    <property type="evidence" value="ECO:0007669"/>
    <property type="project" value="InterPro"/>
</dbReference>
<evidence type="ECO:0000313" key="3">
    <source>
        <dbReference type="EMBL" id="GER05371.1"/>
    </source>
</evidence>
<keyword evidence="1" id="KW-0378">Hydrolase</keyword>
<feature type="domain" description="Enoyl-CoA hydratase/isomerase" evidence="2">
    <location>
        <begin position="1"/>
        <end position="50"/>
    </location>
</feature>
<dbReference type="PANTHER" id="PTHR43176">
    <property type="entry name" value="3-HYDROXYISOBUTYRYL-COA HYDROLASE-RELATED"/>
    <property type="match status" value="1"/>
</dbReference>
<dbReference type="InterPro" id="IPR032259">
    <property type="entry name" value="HIBYL-CoA-H"/>
</dbReference>
<dbReference type="Gene3D" id="3.90.226.10">
    <property type="entry name" value="2-enoyl-CoA Hydratase, Chain A, domain 1"/>
    <property type="match status" value="1"/>
</dbReference>
<evidence type="ECO:0000256" key="1">
    <source>
        <dbReference type="ARBA" id="ARBA00022801"/>
    </source>
</evidence>
<dbReference type="AlphaFoldDB" id="A0A5A7NAG8"/>
<dbReference type="InterPro" id="IPR045004">
    <property type="entry name" value="ECH_dom"/>
</dbReference>
<protein>
    <recommendedName>
        <fullName evidence="2">Enoyl-CoA hydratase/isomerase domain-containing protein</fullName>
    </recommendedName>
</protein>
<comment type="caution">
    <text evidence="3">The sequence shown here is derived from an EMBL/GenBank/DDBJ whole genome shotgun (WGS) entry which is preliminary data.</text>
</comment>
<sequence length="61" mass="7059">MEYRIVNRILSMDDDFFEGVRALLIEKDHKPHWSPARLADIDPKGIEAHFADLGPRELILS</sequence>
<evidence type="ECO:0000259" key="2">
    <source>
        <dbReference type="Pfam" id="PF16113"/>
    </source>
</evidence>
<proteinExistence type="predicted"/>
<accession>A0A5A7NAG8</accession>
<dbReference type="EMBL" id="BKCN01000023">
    <property type="protein sequence ID" value="GER05371.1"/>
    <property type="molecule type" value="Genomic_DNA"/>
</dbReference>
<keyword evidence="4" id="KW-1185">Reference proteome</keyword>
<dbReference type="PANTHER" id="PTHR43176:SF3">
    <property type="entry name" value="3-HYDROXYISOBUTYRYL-COA HYDROLASE, MITOCHONDRIAL"/>
    <property type="match status" value="1"/>
</dbReference>